<proteinExistence type="predicted"/>
<dbReference type="Proteomes" id="UP000807469">
    <property type="component" value="Unassembled WGS sequence"/>
</dbReference>
<dbReference type="AlphaFoldDB" id="A0A9P6CVQ4"/>
<organism evidence="2 3">
    <name type="scientific">Pholiota conissans</name>
    <dbReference type="NCBI Taxonomy" id="109636"/>
    <lineage>
        <taxon>Eukaryota</taxon>
        <taxon>Fungi</taxon>
        <taxon>Dikarya</taxon>
        <taxon>Basidiomycota</taxon>
        <taxon>Agaricomycotina</taxon>
        <taxon>Agaricomycetes</taxon>
        <taxon>Agaricomycetidae</taxon>
        <taxon>Agaricales</taxon>
        <taxon>Agaricineae</taxon>
        <taxon>Strophariaceae</taxon>
        <taxon>Pholiota</taxon>
    </lineage>
</organism>
<feature type="region of interest" description="Disordered" evidence="1">
    <location>
        <begin position="52"/>
        <end position="77"/>
    </location>
</feature>
<evidence type="ECO:0000256" key="1">
    <source>
        <dbReference type="SAM" id="MobiDB-lite"/>
    </source>
</evidence>
<protein>
    <submittedName>
        <fullName evidence="2">Uncharacterized protein</fullName>
    </submittedName>
</protein>
<evidence type="ECO:0000313" key="2">
    <source>
        <dbReference type="EMBL" id="KAF9474985.1"/>
    </source>
</evidence>
<gene>
    <name evidence="2" type="ORF">BDN70DRAFT_884266</name>
</gene>
<comment type="caution">
    <text evidence="2">The sequence shown here is derived from an EMBL/GenBank/DDBJ whole genome shotgun (WGS) entry which is preliminary data.</text>
</comment>
<dbReference type="EMBL" id="MU155352">
    <property type="protein sequence ID" value="KAF9474985.1"/>
    <property type="molecule type" value="Genomic_DNA"/>
</dbReference>
<reference evidence="2" key="1">
    <citation type="submission" date="2020-11" db="EMBL/GenBank/DDBJ databases">
        <authorList>
            <consortium name="DOE Joint Genome Institute"/>
            <person name="Ahrendt S."/>
            <person name="Riley R."/>
            <person name="Andreopoulos W."/>
            <person name="Labutti K."/>
            <person name="Pangilinan J."/>
            <person name="Ruiz-Duenas F.J."/>
            <person name="Barrasa J.M."/>
            <person name="Sanchez-Garcia M."/>
            <person name="Camarero S."/>
            <person name="Miyauchi S."/>
            <person name="Serrano A."/>
            <person name="Linde D."/>
            <person name="Babiker R."/>
            <person name="Drula E."/>
            <person name="Ayuso-Fernandez I."/>
            <person name="Pacheco R."/>
            <person name="Padilla G."/>
            <person name="Ferreira P."/>
            <person name="Barriuso J."/>
            <person name="Kellner H."/>
            <person name="Castanera R."/>
            <person name="Alfaro M."/>
            <person name="Ramirez L."/>
            <person name="Pisabarro A.G."/>
            <person name="Kuo A."/>
            <person name="Tritt A."/>
            <person name="Lipzen A."/>
            <person name="He G."/>
            <person name="Yan M."/>
            <person name="Ng V."/>
            <person name="Cullen D."/>
            <person name="Martin F."/>
            <person name="Rosso M.-N."/>
            <person name="Henrissat B."/>
            <person name="Hibbett D."/>
            <person name="Martinez A.T."/>
            <person name="Grigoriev I.V."/>
        </authorList>
    </citation>
    <scope>NUCLEOTIDE SEQUENCE</scope>
    <source>
        <strain evidence="2">CIRM-BRFM 674</strain>
    </source>
</reference>
<accession>A0A9P6CVQ4</accession>
<evidence type="ECO:0000313" key="3">
    <source>
        <dbReference type="Proteomes" id="UP000807469"/>
    </source>
</evidence>
<name>A0A9P6CVQ4_9AGAR</name>
<keyword evidence="3" id="KW-1185">Reference proteome</keyword>
<sequence>MLVDAAVPAAGSHHPPSNGLATGVCTPGPCILPPHHDEAACTSRLLSSRLPRYTLASRAPRQPTPPPAHNTRPMYVPDPSRALSPLCKLERDMLGPVSIRVARCVQIGK</sequence>